<keyword evidence="3" id="KW-0732">Signal</keyword>
<dbReference type="InterPro" id="IPR008816">
    <property type="entry name" value="Gly_zipper_2TM_dom"/>
</dbReference>
<evidence type="ECO:0000259" key="4">
    <source>
        <dbReference type="Pfam" id="PF05433"/>
    </source>
</evidence>
<proteinExistence type="predicted"/>
<feature type="signal peptide" evidence="3">
    <location>
        <begin position="1"/>
        <end position="24"/>
    </location>
</feature>
<reference evidence="5 6" key="1">
    <citation type="submission" date="2017-05" db="EMBL/GenBank/DDBJ databases">
        <authorList>
            <person name="Song R."/>
            <person name="Chenine A.L."/>
            <person name="Ruprecht R.M."/>
        </authorList>
    </citation>
    <scope>NUCLEOTIDE SEQUENCE [LARGE SCALE GENOMIC DNA]</scope>
    <source>
        <strain evidence="5 6">DSM 26136</strain>
    </source>
</reference>
<dbReference type="Pfam" id="PF05433">
    <property type="entry name" value="Rick_17kDa_Anti"/>
    <property type="match status" value="1"/>
</dbReference>
<evidence type="ECO:0000313" key="5">
    <source>
        <dbReference type="EMBL" id="ARU05523.1"/>
    </source>
</evidence>
<dbReference type="PANTHER" id="PTHR35603:SF2">
    <property type="entry name" value="OUTER MEMBRANE LIPOPROTEIN"/>
    <property type="match status" value="1"/>
</dbReference>
<evidence type="ECO:0000256" key="1">
    <source>
        <dbReference type="ARBA" id="ARBA00004370"/>
    </source>
</evidence>
<evidence type="ECO:0000256" key="3">
    <source>
        <dbReference type="SAM" id="SignalP"/>
    </source>
</evidence>
<comment type="subcellular location">
    <subcellularLocation>
        <location evidence="1">Membrane</location>
    </subcellularLocation>
</comment>
<accession>A0A1Y0EPG2</accession>
<dbReference type="GO" id="GO:0019867">
    <property type="term" value="C:outer membrane"/>
    <property type="evidence" value="ECO:0007669"/>
    <property type="project" value="InterPro"/>
</dbReference>
<feature type="chain" id="PRO_5012982456" description="Glycine zipper 2TM domain-containing protein" evidence="3">
    <location>
        <begin position="25"/>
        <end position="164"/>
    </location>
</feature>
<evidence type="ECO:0000313" key="6">
    <source>
        <dbReference type="Proteomes" id="UP000196138"/>
    </source>
</evidence>
<dbReference type="InterPro" id="IPR051407">
    <property type="entry name" value="Bact_OM_lipoprot/Surf_antigen"/>
</dbReference>
<dbReference type="PANTHER" id="PTHR35603">
    <property type="match status" value="1"/>
</dbReference>
<dbReference type="AlphaFoldDB" id="A0A1Y0EPG2"/>
<dbReference type="RefSeq" id="WP_087281773.1">
    <property type="nucleotide sequence ID" value="NZ_CP021455.1"/>
</dbReference>
<dbReference type="EMBL" id="CP021455">
    <property type="protein sequence ID" value="ARU05523.1"/>
    <property type="molecule type" value="Genomic_DNA"/>
</dbReference>
<dbReference type="OrthoDB" id="9153931at2"/>
<evidence type="ECO:0000256" key="2">
    <source>
        <dbReference type="ARBA" id="ARBA00023136"/>
    </source>
</evidence>
<keyword evidence="2" id="KW-0472">Membrane</keyword>
<keyword evidence="6" id="KW-1185">Reference proteome</keyword>
<name>A0A1Y0EPG2_9BURK</name>
<dbReference type="KEGG" id="cser:CCO03_13250"/>
<gene>
    <name evidence="5" type="ORF">CCO03_13250</name>
</gene>
<feature type="domain" description="Glycine zipper 2TM" evidence="4">
    <location>
        <begin position="74"/>
        <end position="115"/>
    </location>
</feature>
<organism evidence="5 6">
    <name type="scientific">Comamonas serinivorans</name>
    <dbReference type="NCBI Taxonomy" id="1082851"/>
    <lineage>
        <taxon>Bacteria</taxon>
        <taxon>Pseudomonadati</taxon>
        <taxon>Pseudomonadota</taxon>
        <taxon>Betaproteobacteria</taxon>
        <taxon>Burkholderiales</taxon>
        <taxon>Comamonadaceae</taxon>
        <taxon>Comamonas</taxon>
    </lineage>
</organism>
<dbReference type="PROSITE" id="PS51257">
    <property type="entry name" value="PROKAR_LIPOPROTEIN"/>
    <property type="match status" value="1"/>
</dbReference>
<protein>
    <recommendedName>
        <fullName evidence="4">Glycine zipper 2TM domain-containing protein</fullName>
    </recommendedName>
</protein>
<dbReference type="Proteomes" id="UP000196138">
    <property type="component" value="Chromosome"/>
</dbReference>
<sequence>MFAFQRAASMATVVIAVAGLAACAAPYQQGGYGNQGGYNQGSSQGGYNQGGYTQGYGRVTNVQLVRGQGGSGLAGAVVGGAVGGLAGNQVGGGSGRTAATIAGVAAGALIGRAVEQNATRSQGRDYYRVTVQLDNGQMHSLDYADAPSVRIGDRVRLDGNQLYR</sequence>